<keyword evidence="5" id="KW-1185">Reference proteome</keyword>
<dbReference type="EMBL" id="VSFF01000004">
    <property type="protein sequence ID" value="TYC15911.1"/>
    <property type="molecule type" value="Genomic_DNA"/>
</dbReference>
<accession>A0A5D0UBJ1</accession>
<dbReference type="Proteomes" id="UP000322634">
    <property type="component" value="Unassembled WGS sequence"/>
</dbReference>
<dbReference type="GO" id="GO:0030313">
    <property type="term" value="C:cell envelope"/>
    <property type="evidence" value="ECO:0007669"/>
    <property type="project" value="UniProtKB-SubCell"/>
</dbReference>
<evidence type="ECO:0000256" key="1">
    <source>
        <dbReference type="ARBA" id="ARBA00004196"/>
    </source>
</evidence>
<evidence type="ECO:0000313" key="5">
    <source>
        <dbReference type="Proteomes" id="UP000322634"/>
    </source>
</evidence>
<reference evidence="4 5" key="1">
    <citation type="submission" date="2019-08" db="EMBL/GenBank/DDBJ databases">
        <title>Actinomadura sp. nov. CYP1-5 isolated from mountain soil.</title>
        <authorList>
            <person name="Songsumanus A."/>
            <person name="Kuncharoen N."/>
            <person name="Kudo T."/>
            <person name="Yuki M."/>
            <person name="Igarashi Y."/>
            <person name="Tanasupawat S."/>
        </authorList>
    </citation>
    <scope>NUCLEOTIDE SEQUENCE [LARGE SCALE GENOMIC DNA]</scope>
    <source>
        <strain evidence="4 5">GKU157</strain>
    </source>
</reference>
<gene>
    <name evidence="4" type="ORF">FXF65_11260</name>
</gene>
<dbReference type="SUPFAM" id="SSF53822">
    <property type="entry name" value="Periplasmic binding protein-like I"/>
    <property type="match status" value="1"/>
</dbReference>
<sequence length="358" mass="36796">MATSSGGPASEAGKKAAAALAARSKPLSAAPELGQPFDVRALKGKTVYYIPIALKVGHFPIIVTNLTSALGKAGVSVRTCDGQGNPSGISACLDQAAAAGPGAIITDYIPYQMVPTAFERVKAKGIPLLIAGANAPAGTAQTPKFAFGNADSQGFPLMSGLTDAVIADSDGKANLLFLEVTDSESTTSAGEHALAQLKQNCAGCTVTVKKINLSQMKNVGSLVSSALLTDPKIKYVVPQYDTYLAAVIGGLQSSGKAAAVKIATTGNTLAAVQQVKTNPRLIAVVGVNSPYLAWTEADSALRMMAGQTPPAAYPAIPRTFTKDNVSGLTFDPAHEASGAWYGDPALIQDAFTKLWTTR</sequence>
<comment type="subcellular location">
    <subcellularLocation>
        <location evidence="1">Cell envelope</location>
    </subcellularLocation>
</comment>
<evidence type="ECO:0000313" key="4">
    <source>
        <dbReference type="EMBL" id="TYC15911.1"/>
    </source>
</evidence>
<protein>
    <recommendedName>
        <fullName evidence="6">Sugar ABC transporter substrate-binding protein</fullName>
    </recommendedName>
</protein>
<dbReference type="InterPro" id="IPR028082">
    <property type="entry name" value="Peripla_BP_I"/>
</dbReference>
<dbReference type="AlphaFoldDB" id="A0A5D0UBJ1"/>
<organism evidence="4 5">
    <name type="scientific">Actinomadura syzygii</name>
    <dbReference type="NCBI Taxonomy" id="1427538"/>
    <lineage>
        <taxon>Bacteria</taxon>
        <taxon>Bacillati</taxon>
        <taxon>Actinomycetota</taxon>
        <taxon>Actinomycetes</taxon>
        <taxon>Streptosporangiales</taxon>
        <taxon>Thermomonosporaceae</taxon>
        <taxon>Actinomadura</taxon>
    </lineage>
</organism>
<name>A0A5D0UBJ1_9ACTN</name>
<dbReference type="RefSeq" id="WP_148349706.1">
    <property type="nucleotide sequence ID" value="NZ_JBHSBF010000009.1"/>
</dbReference>
<evidence type="ECO:0000256" key="2">
    <source>
        <dbReference type="ARBA" id="ARBA00007639"/>
    </source>
</evidence>
<proteinExistence type="inferred from homology"/>
<dbReference type="Gene3D" id="3.40.50.2300">
    <property type="match status" value="2"/>
</dbReference>
<dbReference type="OrthoDB" id="3789223at2"/>
<evidence type="ECO:0008006" key="6">
    <source>
        <dbReference type="Google" id="ProtNLM"/>
    </source>
</evidence>
<dbReference type="PANTHER" id="PTHR46847:SF1">
    <property type="entry name" value="D-ALLOSE-BINDING PERIPLASMIC PROTEIN-RELATED"/>
    <property type="match status" value="1"/>
</dbReference>
<dbReference type="PANTHER" id="PTHR46847">
    <property type="entry name" value="D-ALLOSE-BINDING PERIPLASMIC PROTEIN-RELATED"/>
    <property type="match status" value="1"/>
</dbReference>
<evidence type="ECO:0000256" key="3">
    <source>
        <dbReference type="ARBA" id="ARBA00022729"/>
    </source>
</evidence>
<comment type="caution">
    <text evidence="4">The sequence shown here is derived from an EMBL/GenBank/DDBJ whole genome shotgun (WGS) entry which is preliminary data.</text>
</comment>
<comment type="similarity">
    <text evidence="2">Belongs to the bacterial solute-binding protein 2 family.</text>
</comment>
<keyword evidence="3" id="KW-0732">Signal</keyword>